<name>A0A7S3DFB0_9EUKA</name>
<dbReference type="InterPro" id="IPR042269">
    <property type="entry name" value="Ser_carbopepase_S28_SKS"/>
</dbReference>
<keyword evidence="4" id="KW-0378">Hydrolase</keyword>
<reference evidence="7" key="1">
    <citation type="submission" date="2021-01" db="EMBL/GenBank/DDBJ databases">
        <authorList>
            <person name="Corre E."/>
            <person name="Pelletier E."/>
            <person name="Niang G."/>
            <person name="Scheremetjew M."/>
            <person name="Finn R."/>
            <person name="Kale V."/>
            <person name="Holt S."/>
            <person name="Cochrane G."/>
            <person name="Meng A."/>
            <person name="Brown T."/>
            <person name="Cohen L."/>
        </authorList>
    </citation>
    <scope>NUCLEOTIDE SEQUENCE</scope>
    <source>
        <strain evidence="7">NIES-2562</strain>
    </source>
</reference>
<evidence type="ECO:0000256" key="6">
    <source>
        <dbReference type="SAM" id="SignalP"/>
    </source>
</evidence>
<feature type="chain" id="PRO_5031186513" description="Serine protease" evidence="6">
    <location>
        <begin position="17"/>
        <end position="462"/>
    </location>
</feature>
<dbReference type="AlphaFoldDB" id="A0A7S3DFB0"/>
<keyword evidence="3 6" id="KW-0732">Signal</keyword>
<proteinExistence type="inferred from homology"/>
<keyword evidence="5" id="KW-0325">Glycoprotein</keyword>
<evidence type="ECO:0000256" key="2">
    <source>
        <dbReference type="ARBA" id="ARBA00022670"/>
    </source>
</evidence>
<organism evidence="7">
    <name type="scientific">Palpitomonas bilix</name>
    <dbReference type="NCBI Taxonomy" id="652834"/>
    <lineage>
        <taxon>Eukaryota</taxon>
        <taxon>Eukaryota incertae sedis</taxon>
    </lineage>
</organism>
<evidence type="ECO:0000256" key="1">
    <source>
        <dbReference type="ARBA" id="ARBA00011079"/>
    </source>
</evidence>
<evidence type="ECO:0000313" key="7">
    <source>
        <dbReference type="EMBL" id="CAE0255854.1"/>
    </source>
</evidence>
<evidence type="ECO:0008006" key="8">
    <source>
        <dbReference type="Google" id="ProtNLM"/>
    </source>
</evidence>
<keyword evidence="2" id="KW-0645">Protease</keyword>
<accession>A0A7S3DFB0</accession>
<evidence type="ECO:0000256" key="5">
    <source>
        <dbReference type="ARBA" id="ARBA00023180"/>
    </source>
</evidence>
<dbReference type="InterPro" id="IPR008758">
    <property type="entry name" value="Peptidase_S28"/>
</dbReference>
<evidence type="ECO:0000256" key="4">
    <source>
        <dbReference type="ARBA" id="ARBA00022801"/>
    </source>
</evidence>
<dbReference type="PANTHER" id="PTHR11010:SF11">
    <property type="entry name" value="THYMUS-SPECIFIC SERINE PROTEASE"/>
    <property type="match status" value="1"/>
</dbReference>
<protein>
    <recommendedName>
        <fullName evidence="8">Serine protease</fullName>
    </recommendedName>
</protein>
<dbReference type="EMBL" id="HBIB01027863">
    <property type="protein sequence ID" value="CAE0255854.1"/>
    <property type="molecule type" value="Transcribed_RNA"/>
</dbReference>
<dbReference type="InterPro" id="IPR029058">
    <property type="entry name" value="AB_hydrolase_fold"/>
</dbReference>
<dbReference type="GO" id="GO:0070008">
    <property type="term" value="F:serine-type exopeptidase activity"/>
    <property type="evidence" value="ECO:0007669"/>
    <property type="project" value="InterPro"/>
</dbReference>
<dbReference type="PANTHER" id="PTHR11010">
    <property type="entry name" value="PROTEASE S28 PRO-X CARBOXYPEPTIDASE-RELATED"/>
    <property type="match status" value="1"/>
</dbReference>
<dbReference type="FunFam" id="1.20.120.980:FF:000005">
    <property type="entry name" value="Clan SC, family S28, unassigned serine peptidase"/>
    <property type="match status" value="1"/>
</dbReference>
<evidence type="ECO:0000256" key="3">
    <source>
        <dbReference type="ARBA" id="ARBA00022729"/>
    </source>
</evidence>
<sequence>MRTFVLLLSLFAIAASLDTIPHHARGGRAWRERQGGLTAAPAEAKYFKQVNDHFDASLDTFMQKYFVVDTYFKGDGYPVLLYINGEGPVSGPPSGYLLDVAKELGALVVTMEHRFYGSSIPNNDFSVENLRLLTVEQALADLNYFATFIRSNVEGAANSKFLCVGGSYSGALSSWFREMYPDTVVGAWSSSGVVNAIFDFVQFDEQVAAAAGEECADDIRNITHKIDYMLSTADGNKKVKTLFGARVDVADADFMYMIADSSAMAIQYGHKLDLCSSLKAARESGECIVKNFANYTADLWGAEFGGGCFYDTECLKTDRTMARSWRWQKCSQLAYLQAAPFVKPLRSRIVDLPAQIRQCEEAFAPGVFPDTALFNLRYGGAHPRTTNVVYVDASDDPWQQASVKEAQGKNEVSIEAMTGHVLHMPFITTFTHSYMYNCHAPSHNNRRLCMTVPTPLQPAMND</sequence>
<dbReference type="GO" id="GO:0006508">
    <property type="term" value="P:proteolysis"/>
    <property type="evidence" value="ECO:0007669"/>
    <property type="project" value="UniProtKB-KW"/>
</dbReference>
<dbReference type="Pfam" id="PF05577">
    <property type="entry name" value="Peptidase_S28"/>
    <property type="match status" value="1"/>
</dbReference>
<comment type="similarity">
    <text evidence="1">Belongs to the peptidase S28 family.</text>
</comment>
<feature type="signal peptide" evidence="6">
    <location>
        <begin position="1"/>
        <end position="16"/>
    </location>
</feature>
<dbReference type="Gene3D" id="1.20.120.980">
    <property type="entry name" value="Serine carboxypeptidase S28, SKS domain"/>
    <property type="match status" value="1"/>
</dbReference>
<gene>
    <name evidence="7" type="ORF">PBIL07802_LOCUS18108</name>
</gene>
<dbReference type="Gene3D" id="3.40.50.1820">
    <property type="entry name" value="alpha/beta hydrolase"/>
    <property type="match status" value="1"/>
</dbReference>
<dbReference type="SUPFAM" id="SSF53474">
    <property type="entry name" value="alpha/beta-Hydrolases"/>
    <property type="match status" value="1"/>
</dbReference>
<dbReference type="GO" id="GO:0008239">
    <property type="term" value="F:dipeptidyl-peptidase activity"/>
    <property type="evidence" value="ECO:0007669"/>
    <property type="project" value="TreeGrafter"/>
</dbReference>